<feature type="non-terminal residue" evidence="1">
    <location>
        <position position="55"/>
    </location>
</feature>
<name>A0AAV7P4Q2_PLEWA</name>
<dbReference type="Proteomes" id="UP001066276">
    <property type="component" value="Chromosome 7"/>
</dbReference>
<reference evidence="1" key="1">
    <citation type="journal article" date="2022" name="bioRxiv">
        <title>Sequencing and chromosome-scale assembly of the giantPleurodeles waltlgenome.</title>
        <authorList>
            <person name="Brown T."/>
            <person name="Elewa A."/>
            <person name="Iarovenko S."/>
            <person name="Subramanian E."/>
            <person name="Araus A.J."/>
            <person name="Petzold A."/>
            <person name="Susuki M."/>
            <person name="Suzuki K.-i.T."/>
            <person name="Hayashi T."/>
            <person name="Toyoda A."/>
            <person name="Oliveira C."/>
            <person name="Osipova E."/>
            <person name="Leigh N.D."/>
            <person name="Simon A."/>
            <person name="Yun M.H."/>
        </authorList>
    </citation>
    <scope>NUCLEOTIDE SEQUENCE</scope>
    <source>
        <strain evidence="1">20211129_DDA</strain>
        <tissue evidence="1">Liver</tissue>
    </source>
</reference>
<dbReference type="AlphaFoldDB" id="A0AAV7P4Q2"/>
<evidence type="ECO:0000313" key="2">
    <source>
        <dbReference type="Proteomes" id="UP001066276"/>
    </source>
</evidence>
<dbReference type="EMBL" id="JANPWB010000011">
    <property type="protein sequence ID" value="KAJ1122714.1"/>
    <property type="molecule type" value="Genomic_DNA"/>
</dbReference>
<comment type="caution">
    <text evidence="1">The sequence shown here is derived from an EMBL/GenBank/DDBJ whole genome shotgun (WGS) entry which is preliminary data.</text>
</comment>
<evidence type="ECO:0000313" key="1">
    <source>
        <dbReference type="EMBL" id="KAJ1122714.1"/>
    </source>
</evidence>
<accession>A0AAV7P4Q2</accession>
<feature type="non-terminal residue" evidence="1">
    <location>
        <position position="1"/>
    </location>
</feature>
<organism evidence="1 2">
    <name type="scientific">Pleurodeles waltl</name>
    <name type="common">Iberian ribbed newt</name>
    <dbReference type="NCBI Taxonomy" id="8319"/>
    <lineage>
        <taxon>Eukaryota</taxon>
        <taxon>Metazoa</taxon>
        <taxon>Chordata</taxon>
        <taxon>Craniata</taxon>
        <taxon>Vertebrata</taxon>
        <taxon>Euteleostomi</taxon>
        <taxon>Amphibia</taxon>
        <taxon>Batrachia</taxon>
        <taxon>Caudata</taxon>
        <taxon>Salamandroidea</taxon>
        <taxon>Salamandridae</taxon>
        <taxon>Pleurodelinae</taxon>
        <taxon>Pleurodeles</taxon>
    </lineage>
</organism>
<keyword evidence="2" id="KW-1185">Reference proteome</keyword>
<sequence length="55" mass="5938">DNSSPAHSFACCAMTSRAVSWRMFTAEGSRVCSERSIGGYGVRRAAGKQSLLRRA</sequence>
<proteinExistence type="predicted"/>
<gene>
    <name evidence="1" type="ORF">NDU88_001199</name>
</gene>
<protein>
    <submittedName>
        <fullName evidence="1">Uncharacterized protein</fullName>
    </submittedName>
</protein>